<proteinExistence type="predicted"/>
<dbReference type="Pfam" id="PF01699">
    <property type="entry name" value="Na_Ca_ex"/>
    <property type="match status" value="2"/>
</dbReference>
<evidence type="ECO:0000313" key="8">
    <source>
        <dbReference type="Proteomes" id="UP001224359"/>
    </source>
</evidence>
<keyword evidence="8" id="KW-1185">Reference proteome</keyword>
<feature type="transmembrane region" description="Helical" evidence="5">
    <location>
        <begin position="172"/>
        <end position="194"/>
    </location>
</feature>
<evidence type="ECO:0000256" key="3">
    <source>
        <dbReference type="ARBA" id="ARBA00022989"/>
    </source>
</evidence>
<gene>
    <name evidence="7" type="ORF">J2S77_002357</name>
</gene>
<feature type="domain" description="Sodium/calcium exchanger membrane region" evidence="6">
    <location>
        <begin position="3"/>
        <end position="148"/>
    </location>
</feature>
<keyword evidence="3 5" id="KW-1133">Transmembrane helix</keyword>
<evidence type="ECO:0000256" key="5">
    <source>
        <dbReference type="SAM" id="Phobius"/>
    </source>
</evidence>
<sequence length="320" mass="34961">MMVWISFLIAAILVVYAAIKLNVYGEQISQQTTMSGAMVGGLLIAGATSLPELTTSVTAVYVDNVDIAVGNMLGSNVFNLLILAGVDLYYRKRQAFNLQDSRQHIPSILFGIALTTTVIIAMLIDDSLTIFNIGIEMFILVLLYIISVKLFESEEPDEEILQNDKRLSLNKVIRFFVISAFTVLVAGSVLSITGDIIAEQTGINSSFVGSVLIAASTSLPELVAVIAAYRLANYAIAAGSILGSNLFNLLLLAFTDAFYQKGAILQGVSFSLVTMGVLSLVMMLIMLYVLMRENKPSMIRYTWPTIIIVILYFIVSYLTF</sequence>
<reference evidence="7 8" key="1">
    <citation type="submission" date="2023-07" db="EMBL/GenBank/DDBJ databases">
        <title>Genomic Encyclopedia of Type Strains, Phase IV (KMG-IV): sequencing the most valuable type-strain genomes for metagenomic binning, comparative biology and taxonomic classification.</title>
        <authorList>
            <person name="Goeker M."/>
        </authorList>
    </citation>
    <scope>NUCLEOTIDE SEQUENCE [LARGE SCALE GENOMIC DNA]</scope>
    <source>
        <strain evidence="7 8">DSM 16460</strain>
    </source>
</reference>
<dbReference type="RefSeq" id="WP_306977548.1">
    <property type="nucleotide sequence ID" value="NZ_JAUSTQ010000011.1"/>
</dbReference>
<evidence type="ECO:0000256" key="1">
    <source>
        <dbReference type="ARBA" id="ARBA00004141"/>
    </source>
</evidence>
<evidence type="ECO:0000256" key="2">
    <source>
        <dbReference type="ARBA" id="ARBA00022692"/>
    </source>
</evidence>
<dbReference type="Gene3D" id="1.20.1420.30">
    <property type="entry name" value="NCX, central ion-binding region"/>
    <property type="match status" value="1"/>
</dbReference>
<protein>
    <submittedName>
        <fullName evidence="7">Cation:H+ antiporter</fullName>
    </submittedName>
</protein>
<feature type="transmembrane region" description="Helical" evidence="5">
    <location>
        <begin position="107"/>
        <end position="124"/>
    </location>
</feature>
<feature type="transmembrane region" description="Helical" evidence="5">
    <location>
        <begin position="267"/>
        <end position="289"/>
    </location>
</feature>
<dbReference type="InterPro" id="IPR004837">
    <property type="entry name" value="NaCa_Exmemb"/>
</dbReference>
<comment type="subcellular location">
    <subcellularLocation>
        <location evidence="1">Membrane</location>
        <topology evidence="1">Multi-pass membrane protein</topology>
    </subcellularLocation>
</comment>
<evidence type="ECO:0000313" key="7">
    <source>
        <dbReference type="EMBL" id="MDQ0160354.1"/>
    </source>
</evidence>
<feature type="transmembrane region" description="Helical" evidence="5">
    <location>
        <begin position="67"/>
        <end position="86"/>
    </location>
</feature>
<feature type="transmembrane region" description="Helical" evidence="5">
    <location>
        <begin position="130"/>
        <end position="151"/>
    </location>
</feature>
<feature type="transmembrane region" description="Helical" evidence="5">
    <location>
        <begin position="234"/>
        <end position="255"/>
    </location>
</feature>
<keyword evidence="4 5" id="KW-0472">Membrane</keyword>
<accession>A0ABT9VHF4</accession>
<name>A0ABT9VHF4_9BACI</name>
<dbReference type="EMBL" id="JAUSTQ010000011">
    <property type="protein sequence ID" value="MDQ0160354.1"/>
    <property type="molecule type" value="Genomic_DNA"/>
</dbReference>
<evidence type="ECO:0000256" key="4">
    <source>
        <dbReference type="ARBA" id="ARBA00023136"/>
    </source>
</evidence>
<keyword evidence="2 5" id="KW-0812">Transmembrane</keyword>
<dbReference type="Proteomes" id="UP001224359">
    <property type="component" value="Unassembled WGS sequence"/>
</dbReference>
<feature type="transmembrane region" description="Helical" evidence="5">
    <location>
        <begin position="206"/>
        <end position="227"/>
    </location>
</feature>
<dbReference type="PANTHER" id="PTHR10846">
    <property type="entry name" value="SODIUM/POTASSIUM/CALCIUM EXCHANGER"/>
    <property type="match status" value="1"/>
</dbReference>
<dbReference type="InterPro" id="IPR004481">
    <property type="entry name" value="K/Na/Ca-exchanger"/>
</dbReference>
<evidence type="ECO:0000259" key="6">
    <source>
        <dbReference type="Pfam" id="PF01699"/>
    </source>
</evidence>
<feature type="transmembrane region" description="Helical" evidence="5">
    <location>
        <begin position="301"/>
        <end position="319"/>
    </location>
</feature>
<comment type="caution">
    <text evidence="7">The sequence shown here is derived from an EMBL/GenBank/DDBJ whole genome shotgun (WGS) entry which is preliminary data.</text>
</comment>
<feature type="domain" description="Sodium/calcium exchanger membrane region" evidence="6">
    <location>
        <begin position="175"/>
        <end position="317"/>
    </location>
</feature>
<organism evidence="7 8">
    <name type="scientific">Alkalibacillus salilacus</name>
    <dbReference type="NCBI Taxonomy" id="284582"/>
    <lineage>
        <taxon>Bacteria</taxon>
        <taxon>Bacillati</taxon>
        <taxon>Bacillota</taxon>
        <taxon>Bacilli</taxon>
        <taxon>Bacillales</taxon>
        <taxon>Bacillaceae</taxon>
        <taxon>Alkalibacillus</taxon>
    </lineage>
</organism>
<dbReference type="PANTHER" id="PTHR10846:SF8">
    <property type="entry name" value="INNER MEMBRANE PROTEIN YRBG"/>
    <property type="match status" value="1"/>
</dbReference>
<dbReference type="InterPro" id="IPR044880">
    <property type="entry name" value="NCX_ion-bd_dom_sf"/>
</dbReference>